<evidence type="ECO:0000259" key="2">
    <source>
        <dbReference type="Pfam" id="PF13472"/>
    </source>
</evidence>
<feature type="signal peptide" evidence="1">
    <location>
        <begin position="1"/>
        <end position="24"/>
    </location>
</feature>
<dbReference type="Pfam" id="PF22825">
    <property type="entry name" value="HpiC1-like"/>
    <property type="match status" value="1"/>
</dbReference>
<evidence type="ECO:0000259" key="3">
    <source>
        <dbReference type="Pfam" id="PF13860"/>
    </source>
</evidence>
<dbReference type="NCBIfam" id="TIGR04183">
    <property type="entry name" value="Por_Secre_tail"/>
    <property type="match status" value="1"/>
</dbReference>
<sequence>MRSFWSLIIACALFYFAAAAPLSAQTRIMPLGDSITQGGQTYASYRYELWFMLEQAGYVVDFVGQQNQLNGNSTPDAAAYPNYFTTFDRDHEGYWGWRTDEILTIIDTAAAQGLPDIVLIHLGTNDIGQLGATGVTNADANLRTIIDRVRLVNANAVFLLAQVIPIGMGTTYFNNADQVDSLNAVVDSVAAAMTTGPSPVVVVDQNAGFDVNTMMQGDGLHPNFLGEAQMASVWLSELANYLTGGNPPPQISITAPANGASFVSPADISATADATDANGSVSEVRFFVDGILAATDTLSPYEYDWLGVTAGNYTLTAEAEDDEGAIAPANPVSVTVLPPGSGIPVTVSNHSFEEPILGDSLLASGPGLVGGWNFSGTASTFTGIFNPPAESYPTAGGSNPPTGAHGANVAFLFNNGGPADSVSAEQVLSDSLLADMEYTLTVAIGQFLPNQPYAFSTYAGYRVELLAGGTVIGFDEDSFTPPVGAFQDAFFTVRSDSLNPSLIGEPLRIRLDIAATDAQRSSHFDNVRLTRSAINTTGIPDQKPLPLLLHAYPNPFSHRLVVEPAQEAAGVVRIFDNQGRLVQSSPPIRSGARFVWDGTDEGGRAVASGVYFVRLENGTRGATQRVVRLP</sequence>
<evidence type="ECO:0000256" key="1">
    <source>
        <dbReference type="SAM" id="SignalP"/>
    </source>
</evidence>
<dbReference type="InterPro" id="IPR025965">
    <property type="entry name" value="FlgD/Vpr_Ig-like"/>
</dbReference>
<gene>
    <name evidence="4" type="ORF">HKN21_16275</name>
</gene>
<comment type="caution">
    <text evidence="4">The sequence shown here is derived from an EMBL/GenBank/DDBJ whole genome shotgun (WGS) entry which is preliminary data.</text>
</comment>
<dbReference type="Gene3D" id="2.60.40.10">
    <property type="entry name" value="Immunoglobulins"/>
    <property type="match status" value="1"/>
</dbReference>
<proteinExistence type="predicted"/>
<feature type="chain" id="PRO_5031408365" evidence="1">
    <location>
        <begin position="25"/>
        <end position="630"/>
    </location>
</feature>
<feature type="domain" description="FlgD/Vpr Ig-like" evidence="3">
    <location>
        <begin position="565"/>
        <end position="617"/>
    </location>
</feature>
<dbReference type="InterPro" id="IPR013783">
    <property type="entry name" value="Ig-like_fold"/>
</dbReference>
<dbReference type="CDD" id="cd01833">
    <property type="entry name" value="XynB_like"/>
    <property type="match status" value="1"/>
</dbReference>
<protein>
    <submittedName>
        <fullName evidence="4">T9SS type A sorting domain-containing protein</fullName>
    </submittedName>
</protein>
<dbReference type="Gene3D" id="2.60.40.4070">
    <property type="match status" value="1"/>
</dbReference>
<evidence type="ECO:0000313" key="5">
    <source>
        <dbReference type="Proteomes" id="UP000547674"/>
    </source>
</evidence>
<feature type="domain" description="SGNH hydrolase-type esterase" evidence="2">
    <location>
        <begin position="31"/>
        <end position="226"/>
    </location>
</feature>
<name>A0A7Y2EC48_UNCEI</name>
<organism evidence="4 5">
    <name type="scientific">Eiseniibacteriota bacterium</name>
    <dbReference type="NCBI Taxonomy" id="2212470"/>
    <lineage>
        <taxon>Bacteria</taxon>
        <taxon>Candidatus Eiseniibacteriota</taxon>
    </lineage>
</organism>
<dbReference type="SUPFAM" id="SSF52266">
    <property type="entry name" value="SGNH hydrolase"/>
    <property type="match status" value="1"/>
</dbReference>
<dbReference type="InterPro" id="IPR054720">
    <property type="entry name" value="HpiC1"/>
</dbReference>
<dbReference type="Pfam" id="PF17957">
    <property type="entry name" value="Big_7"/>
    <property type="match status" value="1"/>
</dbReference>
<dbReference type="Pfam" id="PF13860">
    <property type="entry name" value="FlgD_ig"/>
    <property type="match status" value="1"/>
</dbReference>
<accession>A0A7Y2EC48</accession>
<dbReference type="AlphaFoldDB" id="A0A7Y2EC48"/>
<dbReference type="Pfam" id="PF13472">
    <property type="entry name" value="Lipase_GDSL_2"/>
    <property type="match status" value="1"/>
</dbReference>
<keyword evidence="1" id="KW-0732">Signal</keyword>
<dbReference type="PANTHER" id="PTHR30383">
    <property type="entry name" value="THIOESTERASE 1/PROTEASE 1/LYSOPHOSPHOLIPASE L1"/>
    <property type="match status" value="1"/>
</dbReference>
<dbReference type="Proteomes" id="UP000547674">
    <property type="component" value="Unassembled WGS sequence"/>
</dbReference>
<dbReference type="InterPro" id="IPR013830">
    <property type="entry name" value="SGNH_hydro"/>
</dbReference>
<dbReference type="PANTHER" id="PTHR30383:SF2">
    <property type="entry name" value="CELLULOSE-BINDING PROTEIN"/>
    <property type="match status" value="1"/>
</dbReference>
<dbReference type="InterPro" id="IPR051532">
    <property type="entry name" value="Ester_Hydrolysis_Enzymes"/>
</dbReference>
<reference evidence="4 5" key="1">
    <citation type="submission" date="2020-03" db="EMBL/GenBank/DDBJ databases">
        <title>Metabolic flexibility allows generalist bacteria to become dominant in a frequently disturbed ecosystem.</title>
        <authorList>
            <person name="Chen Y.-J."/>
            <person name="Leung P.M."/>
            <person name="Bay S.K."/>
            <person name="Hugenholtz P."/>
            <person name="Kessler A.J."/>
            <person name="Shelley G."/>
            <person name="Waite D.W."/>
            <person name="Cook P.L."/>
            <person name="Greening C."/>
        </authorList>
    </citation>
    <scope>NUCLEOTIDE SEQUENCE [LARGE SCALE GENOMIC DNA]</scope>
    <source>
        <strain evidence="4">SS_bin_28</strain>
    </source>
</reference>
<dbReference type="EMBL" id="JABDJR010000653">
    <property type="protein sequence ID" value="NNF08320.1"/>
    <property type="molecule type" value="Genomic_DNA"/>
</dbReference>
<dbReference type="Gene3D" id="3.40.50.1110">
    <property type="entry name" value="SGNH hydrolase"/>
    <property type="match status" value="1"/>
</dbReference>
<dbReference type="InterPro" id="IPR036514">
    <property type="entry name" value="SGNH_hydro_sf"/>
</dbReference>
<dbReference type="InterPro" id="IPR026444">
    <property type="entry name" value="Secre_tail"/>
</dbReference>
<dbReference type="GO" id="GO:0004622">
    <property type="term" value="F:phosphatidylcholine lysophospholipase activity"/>
    <property type="evidence" value="ECO:0007669"/>
    <property type="project" value="TreeGrafter"/>
</dbReference>
<evidence type="ECO:0000313" key="4">
    <source>
        <dbReference type="EMBL" id="NNF08320.1"/>
    </source>
</evidence>